<dbReference type="InterPro" id="IPR010106">
    <property type="entry name" value="RpnA"/>
</dbReference>
<dbReference type="RefSeq" id="WP_262590554.1">
    <property type="nucleotide sequence ID" value="NZ_JAOQJQ010000001.1"/>
</dbReference>
<name>A0ABT2TFA2_9FIRM</name>
<dbReference type="Pfam" id="PF12784">
    <property type="entry name" value="PDDEXK_2"/>
    <property type="match status" value="1"/>
</dbReference>
<proteinExistence type="predicted"/>
<keyword evidence="2" id="KW-1185">Reference proteome</keyword>
<sequence>MKKRKKFQELEYTDAFLFAAVMEDEEICREVLQVILGKSVESIKVEVEKSLLVNSDCRGIRMDVCLTGDDSVYNIEMQTTNQQDLPYRSRFYQSQLDAAALRPGDPFINLPKSLIIFICTFDPFGMKRCVYTFEERCLEEDIALENGTRKIFLNAQGNNLSDVSESLADFLRYVDNPFCFLPDRANSSVAGLVRERIQNLKQSRRWEEKYMRFEEILANERKEALEEGIIQGQIQGQEQIRELFACLISQNRYEDLKKAAEDQEYLHEMFREFHL</sequence>
<accession>A0ABT2TFA2</accession>
<gene>
    <name evidence="1" type="ORF">OCV88_00575</name>
</gene>
<protein>
    <submittedName>
        <fullName evidence="1">Rpn family recombination-promoting nuclease/putative transposase</fullName>
    </submittedName>
</protein>
<evidence type="ECO:0000313" key="1">
    <source>
        <dbReference type="EMBL" id="MCU6760827.1"/>
    </source>
</evidence>
<evidence type="ECO:0000313" key="2">
    <source>
        <dbReference type="Proteomes" id="UP001652442"/>
    </source>
</evidence>
<dbReference type="EMBL" id="JAOQJQ010000001">
    <property type="protein sequence ID" value="MCU6760827.1"/>
    <property type="molecule type" value="Genomic_DNA"/>
</dbReference>
<organism evidence="1 2">
    <name type="scientific">Brotonthovivens ammoniilytica</name>
    <dbReference type="NCBI Taxonomy" id="2981725"/>
    <lineage>
        <taxon>Bacteria</taxon>
        <taxon>Bacillati</taxon>
        <taxon>Bacillota</taxon>
        <taxon>Clostridia</taxon>
        <taxon>Lachnospirales</taxon>
        <taxon>Lachnospiraceae</taxon>
        <taxon>Brotonthovivens</taxon>
    </lineage>
</organism>
<dbReference type="Proteomes" id="UP001652442">
    <property type="component" value="Unassembled WGS sequence"/>
</dbReference>
<reference evidence="1 2" key="1">
    <citation type="journal article" date="2021" name="ISME Commun">
        <title>Automated analysis of genomic sequences facilitates high-throughput and comprehensive description of bacteria.</title>
        <authorList>
            <person name="Hitch T.C.A."/>
        </authorList>
    </citation>
    <scope>NUCLEOTIDE SEQUENCE [LARGE SCALE GENOMIC DNA]</scope>
    <source>
        <strain evidence="1 2">Sanger_109</strain>
    </source>
</reference>
<comment type="caution">
    <text evidence="1">The sequence shown here is derived from an EMBL/GenBank/DDBJ whole genome shotgun (WGS) entry which is preliminary data.</text>
</comment>
<dbReference type="NCBIfam" id="TIGR01784">
    <property type="entry name" value="T_den_put_tspse"/>
    <property type="match status" value="1"/>
</dbReference>